<keyword evidence="4" id="KW-0378">Hydrolase</keyword>
<feature type="chain" id="PRO_5047295910" evidence="1">
    <location>
        <begin position="23"/>
        <end position="502"/>
    </location>
</feature>
<dbReference type="InterPro" id="IPR012338">
    <property type="entry name" value="Beta-lactam/transpept-like"/>
</dbReference>
<dbReference type="EMBL" id="JAUDUY010000001">
    <property type="protein sequence ID" value="MDM9630142.1"/>
    <property type="molecule type" value="Genomic_DNA"/>
</dbReference>
<proteinExistence type="predicted"/>
<sequence length="502" mass="57099">MIRRFIPFVVLTISLLAFPRAAAQTKTAVLNDMILKGIDDWHIPGMTAIVVKEGEVVFSEVYGVTNIETKTPVNGETLFNMGSTTKAIVAMALGILVDQGKLNWDDRVRMHLPEFQLSDPCITEEARVKDLLTHNLGIEGADLLWFLDSVSTAQTLRRFAMAEKVYPIRGGFQYNNLMYVAAGEVIRAVSGMQWSEFVELHIFKPLEMHRTVARAADIFDAGNYVTPYFYDPEDGYTEVAHNLSDQIGAAGMIWTSADDIEHYLQMLIGKGVYKGKTLLKPETFQYLFKPHALIPEQDFYPTRILTNPAWTTYGLGWFQHDYRGEKLDFHTGSIGGLVAIAGILHEKNTAVYFMANRDHAELRHAFMYKALDLWAFDDRQRDWNGEIFELYEGIRKDNLKREQTQVKNRVENTRTSKPLTEYPGAYSHPMLGTAVVQNTANGLQVRFNDFKTYELEHWHYDTFRASNKDDFRSQPVFTFIMGASGALTGMEAFGETFKKTTP</sequence>
<organism evidence="4 5">
    <name type="scientific">Robiginitalea aurantiaca</name>
    <dbReference type="NCBI Taxonomy" id="3056915"/>
    <lineage>
        <taxon>Bacteria</taxon>
        <taxon>Pseudomonadati</taxon>
        <taxon>Bacteroidota</taxon>
        <taxon>Flavobacteriia</taxon>
        <taxon>Flavobacteriales</taxon>
        <taxon>Flavobacteriaceae</taxon>
        <taxon>Robiginitalea</taxon>
    </lineage>
</organism>
<evidence type="ECO:0000313" key="4">
    <source>
        <dbReference type="EMBL" id="MDM9630142.1"/>
    </source>
</evidence>
<accession>A0ABT7WB64</accession>
<dbReference type="Proteomes" id="UP001174839">
    <property type="component" value="Unassembled WGS sequence"/>
</dbReference>
<feature type="signal peptide" evidence="1">
    <location>
        <begin position="1"/>
        <end position="22"/>
    </location>
</feature>
<dbReference type="InterPro" id="IPR021860">
    <property type="entry name" value="Peptidase_S12_Pab87-rel_C"/>
</dbReference>
<keyword evidence="5" id="KW-1185">Reference proteome</keyword>
<dbReference type="PANTHER" id="PTHR46825">
    <property type="entry name" value="D-ALANYL-D-ALANINE-CARBOXYPEPTIDASE/ENDOPEPTIDASE AMPH"/>
    <property type="match status" value="1"/>
</dbReference>
<dbReference type="InterPro" id="IPR001466">
    <property type="entry name" value="Beta-lactam-related"/>
</dbReference>
<dbReference type="Pfam" id="PF11954">
    <property type="entry name" value="DUF3471"/>
    <property type="match status" value="1"/>
</dbReference>
<dbReference type="Pfam" id="PF00144">
    <property type="entry name" value="Beta-lactamase"/>
    <property type="match status" value="1"/>
</dbReference>
<reference evidence="4" key="1">
    <citation type="submission" date="2023-06" db="EMBL/GenBank/DDBJ databases">
        <title>Robiginitalea aurantiacus sp. nov. and Algoriphagus sediminis sp. nov., isolated from coastal sediment.</title>
        <authorList>
            <person name="Zhou Z.Y."/>
            <person name="An J."/>
            <person name="Jia Y.W."/>
            <person name="Du Z.J."/>
        </authorList>
    </citation>
    <scope>NUCLEOTIDE SEQUENCE</scope>
    <source>
        <strain evidence="4">M39</strain>
    </source>
</reference>
<dbReference type="GO" id="GO:0016787">
    <property type="term" value="F:hydrolase activity"/>
    <property type="evidence" value="ECO:0007669"/>
    <property type="project" value="UniProtKB-KW"/>
</dbReference>
<comment type="caution">
    <text evidence="4">The sequence shown here is derived from an EMBL/GenBank/DDBJ whole genome shotgun (WGS) entry which is preliminary data.</text>
</comment>
<dbReference type="SUPFAM" id="SSF56601">
    <property type="entry name" value="beta-lactamase/transpeptidase-like"/>
    <property type="match status" value="1"/>
</dbReference>
<gene>
    <name evidence="4" type="ORF">QU605_01575</name>
</gene>
<evidence type="ECO:0000313" key="5">
    <source>
        <dbReference type="Proteomes" id="UP001174839"/>
    </source>
</evidence>
<evidence type="ECO:0000256" key="1">
    <source>
        <dbReference type="SAM" id="SignalP"/>
    </source>
</evidence>
<dbReference type="Gene3D" id="2.40.128.600">
    <property type="match status" value="1"/>
</dbReference>
<name>A0ABT7WB64_9FLAO</name>
<feature type="domain" description="Peptidase S12 Pab87-related C-terminal" evidence="3">
    <location>
        <begin position="409"/>
        <end position="493"/>
    </location>
</feature>
<protein>
    <submittedName>
        <fullName evidence="4">Serine hydrolase</fullName>
    </submittedName>
</protein>
<feature type="domain" description="Beta-lactamase-related" evidence="2">
    <location>
        <begin position="37"/>
        <end position="364"/>
    </location>
</feature>
<evidence type="ECO:0000259" key="2">
    <source>
        <dbReference type="Pfam" id="PF00144"/>
    </source>
</evidence>
<dbReference type="PANTHER" id="PTHR46825:SF15">
    <property type="entry name" value="BETA-LACTAMASE-RELATED DOMAIN-CONTAINING PROTEIN"/>
    <property type="match status" value="1"/>
</dbReference>
<dbReference type="InterPro" id="IPR050491">
    <property type="entry name" value="AmpC-like"/>
</dbReference>
<keyword evidence="1" id="KW-0732">Signal</keyword>
<evidence type="ECO:0000259" key="3">
    <source>
        <dbReference type="Pfam" id="PF11954"/>
    </source>
</evidence>
<dbReference type="Gene3D" id="3.40.710.10">
    <property type="entry name" value="DD-peptidase/beta-lactamase superfamily"/>
    <property type="match status" value="1"/>
</dbReference>